<proteinExistence type="predicted"/>
<gene>
    <name evidence="1" type="ORF">BCL93_103120</name>
</gene>
<sequence length="40" mass="4477">MCFPPSLDLLTAENQQAKIYANLDEVLQCLSIGYKTDTDN</sequence>
<accession>A0A328XSF6</accession>
<dbReference type="Proteomes" id="UP000249700">
    <property type="component" value="Unassembled WGS sequence"/>
</dbReference>
<protein>
    <submittedName>
        <fullName evidence="1">Uncharacterized protein</fullName>
    </submittedName>
</protein>
<evidence type="ECO:0000313" key="1">
    <source>
        <dbReference type="EMBL" id="RAR62889.1"/>
    </source>
</evidence>
<comment type="caution">
    <text evidence="1">The sequence shown here is derived from an EMBL/GenBank/DDBJ whole genome shotgun (WGS) entry which is preliminary data.</text>
</comment>
<name>A0A328XSF6_9GAMM</name>
<reference evidence="1 2" key="1">
    <citation type="submission" date="2018-06" db="EMBL/GenBank/DDBJ databases">
        <title>Comparative analysis of microorganisms from saline springs in Andes Mountain Range, Colombia.</title>
        <authorList>
            <person name="Rubin E."/>
        </authorList>
    </citation>
    <scope>NUCLEOTIDE SEQUENCE [LARGE SCALE GENOMIC DNA]</scope>
    <source>
        <strain evidence="1 2">USBA-857</strain>
    </source>
</reference>
<organism evidence="1 2">
    <name type="scientific">Onishia taeanensis</name>
    <dbReference type="NCBI Taxonomy" id="284577"/>
    <lineage>
        <taxon>Bacteria</taxon>
        <taxon>Pseudomonadati</taxon>
        <taxon>Pseudomonadota</taxon>
        <taxon>Gammaproteobacteria</taxon>
        <taxon>Oceanospirillales</taxon>
        <taxon>Halomonadaceae</taxon>
        <taxon>Onishia</taxon>
    </lineage>
</organism>
<dbReference type="AlphaFoldDB" id="A0A328XSF6"/>
<dbReference type="EMBL" id="QLSX01000003">
    <property type="protein sequence ID" value="RAR62889.1"/>
    <property type="molecule type" value="Genomic_DNA"/>
</dbReference>
<evidence type="ECO:0000313" key="2">
    <source>
        <dbReference type="Proteomes" id="UP000249700"/>
    </source>
</evidence>